<keyword evidence="4 8" id="KW-0158">Chromosome</keyword>
<dbReference type="GO" id="GO:0046982">
    <property type="term" value="F:protein heterodimerization activity"/>
    <property type="evidence" value="ECO:0007669"/>
    <property type="project" value="InterPro"/>
</dbReference>
<dbReference type="GO" id="GO:0030527">
    <property type="term" value="F:structural constituent of chromatin"/>
    <property type="evidence" value="ECO:0007669"/>
    <property type="project" value="InterPro"/>
</dbReference>
<protein>
    <recommendedName>
        <fullName evidence="8">Histone H4</fullName>
    </recommendedName>
</protein>
<gene>
    <name evidence="9" type="ORF">MVEN_00656600</name>
</gene>
<evidence type="ECO:0000256" key="5">
    <source>
        <dbReference type="ARBA" id="ARBA00023125"/>
    </source>
</evidence>
<comment type="similarity">
    <text evidence="3 8">Belongs to the histone H4 family.</text>
</comment>
<dbReference type="GO" id="GO:0005634">
    <property type="term" value="C:nucleus"/>
    <property type="evidence" value="ECO:0007669"/>
    <property type="project" value="UniProtKB-SubCell"/>
</dbReference>
<evidence type="ECO:0000313" key="10">
    <source>
        <dbReference type="Proteomes" id="UP000620124"/>
    </source>
</evidence>
<accession>A0A8H6YKU5</accession>
<evidence type="ECO:0000313" key="9">
    <source>
        <dbReference type="EMBL" id="KAF7363048.1"/>
    </source>
</evidence>
<dbReference type="Proteomes" id="UP000620124">
    <property type="component" value="Unassembled WGS sequence"/>
</dbReference>
<dbReference type="AlphaFoldDB" id="A0A8H6YKU5"/>
<dbReference type="EMBL" id="JACAZI010000004">
    <property type="protein sequence ID" value="KAF7363048.1"/>
    <property type="molecule type" value="Genomic_DNA"/>
</dbReference>
<dbReference type="CDD" id="cd22912">
    <property type="entry name" value="HFD_H4"/>
    <property type="match status" value="1"/>
</dbReference>
<evidence type="ECO:0000256" key="1">
    <source>
        <dbReference type="ARBA" id="ARBA00004123"/>
    </source>
</evidence>
<dbReference type="GO" id="GO:0000786">
    <property type="term" value="C:nucleosome"/>
    <property type="evidence" value="ECO:0007669"/>
    <property type="project" value="UniProtKB-KW"/>
</dbReference>
<organism evidence="9 10">
    <name type="scientific">Mycena venus</name>
    <dbReference type="NCBI Taxonomy" id="2733690"/>
    <lineage>
        <taxon>Eukaryota</taxon>
        <taxon>Fungi</taxon>
        <taxon>Dikarya</taxon>
        <taxon>Basidiomycota</taxon>
        <taxon>Agaricomycotina</taxon>
        <taxon>Agaricomycetes</taxon>
        <taxon>Agaricomycetidae</taxon>
        <taxon>Agaricales</taxon>
        <taxon>Marasmiineae</taxon>
        <taxon>Mycenaceae</taxon>
        <taxon>Mycena</taxon>
    </lineage>
</organism>
<proteinExistence type="inferred from homology"/>
<comment type="caution">
    <text evidence="9">The sequence shown here is derived from an EMBL/GenBank/DDBJ whole genome shotgun (WGS) entry which is preliminary data.</text>
</comment>
<evidence type="ECO:0000256" key="8">
    <source>
        <dbReference type="RuleBase" id="RU000528"/>
    </source>
</evidence>
<dbReference type="SUPFAM" id="SSF47113">
    <property type="entry name" value="Histone-fold"/>
    <property type="match status" value="1"/>
</dbReference>
<dbReference type="GO" id="GO:0003677">
    <property type="term" value="F:DNA binding"/>
    <property type="evidence" value="ECO:0007669"/>
    <property type="project" value="UniProtKB-KW"/>
</dbReference>
<keyword evidence="7 8" id="KW-0544">Nucleosome core</keyword>
<evidence type="ECO:0000256" key="7">
    <source>
        <dbReference type="ARBA" id="ARBA00023269"/>
    </source>
</evidence>
<keyword evidence="6 8" id="KW-0539">Nucleus</keyword>
<comment type="subunit">
    <text evidence="8">The nucleosome is a histone octamer containing two molecules each of H2A, H2B, H3 and H4 assembled in one H3-H4 heterotetramer and two H2A-H2B heterodimers. The octamer wraps approximately 147 bp of DNA.</text>
</comment>
<dbReference type="Gene3D" id="1.10.20.10">
    <property type="entry name" value="Histone, subunit A"/>
    <property type="match status" value="1"/>
</dbReference>
<evidence type="ECO:0000256" key="2">
    <source>
        <dbReference type="ARBA" id="ARBA00004286"/>
    </source>
</evidence>
<sequence length="339" mass="38180">MAAMRTRRKQDAGKRRELILAACRNTVVRFSHHRQVEIALPRRGGAKLCCWRVRPTAIEGVTKPDVRRLARRGGVRRTSSIVYEETRGALKIFLEQLTYDALLYSDARRRDESESDFWQPHPTPTLTAEDVVRALRRSGMKLVASTFVVRYGCNSFCLSHDFCYSTTRNPRKHDRLGHCIILGSSTCVQFITFYTCNLAEDLSSRFLPPHSASIESAKTPCLSLVPIPPSIIHPTIEGHSFSDGISPVSSSLASASGPILPTPRIPHHIRYLSLPSFEVGSHIARHPFIRLKAVEPRRVSVSQLRKHRLQLQSGIGISLRHMLCSRSFHCERYSCVSTS</sequence>
<keyword evidence="5 8" id="KW-0238">DNA-binding</keyword>
<keyword evidence="10" id="KW-1185">Reference proteome</keyword>
<evidence type="ECO:0000256" key="3">
    <source>
        <dbReference type="ARBA" id="ARBA00006564"/>
    </source>
</evidence>
<name>A0A8H6YKU5_9AGAR</name>
<dbReference type="SMART" id="SM00417">
    <property type="entry name" value="H4"/>
    <property type="match status" value="1"/>
</dbReference>
<dbReference type="PANTHER" id="PTHR10484">
    <property type="entry name" value="HISTONE H4"/>
    <property type="match status" value="1"/>
</dbReference>
<dbReference type="PRINTS" id="PR00623">
    <property type="entry name" value="HISTONEH4"/>
</dbReference>
<dbReference type="InterPro" id="IPR001951">
    <property type="entry name" value="Histone_H4"/>
</dbReference>
<comment type="subcellular location">
    <subcellularLocation>
        <location evidence="2">Chromosome</location>
    </subcellularLocation>
    <subcellularLocation>
        <location evidence="1">Nucleus</location>
    </subcellularLocation>
</comment>
<evidence type="ECO:0000256" key="4">
    <source>
        <dbReference type="ARBA" id="ARBA00022454"/>
    </source>
</evidence>
<evidence type="ECO:0000256" key="6">
    <source>
        <dbReference type="ARBA" id="ARBA00023242"/>
    </source>
</evidence>
<comment type="function">
    <text evidence="8">Core component of nucleosome. Nucleosomes wrap and compact DNA into chromatin, limiting DNA accessibility to the cellular machineries which require DNA as a template. Histones thereby play a central role in transcription regulation, DNA repair, DNA replication and chromosomal stability. DNA accessibility is regulated via a complex set of post-translational modifications of histones, also called histone code, and nucleosome remodeling.</text>
</comment>
<dbReference type="InterPro" id="IPR009072">
    <property type="entry name" value="Histone-fold"/>
</dbReference>
<reference evidence="9" key="1">
    <citation type="submission" date="2020-05" db="EMBL/GenBank/DDBJ databases">
        <title>Mycena genomes resolve the evolution of fungal bioluminescence.</title>
        <authorList>
            <person name="Tsai I.J."/>
        </authorList>
    </citation>
    <scope>NUCLEOTIDE SEQUENCE</scope>
    <source>
        <strain evidence="9">CCC161011</strain>
    </source>
</reference>